<evidence type="ECO:0000313" key="3">
    <source>
        <dbReference type="Proteomes" id="UP000292974"/>
    </source>
</evidence>
<sequence>MRRAFLVLIICICAESSVFSQVVSLSCPFSLPPSVGGACDYLNSQAFEGKISLRFGVDNSNVSFGADDQGVLVVHGTVYTVAADGTQGTAKVRYTINLRDAKIVNYSDTIRIICDSSKCINISNDLLSMGDYDETEFTVDENIVDEVAKSLEEIKSYARQ</sequence>
<comment type="caution">
    <text evidence="2">The sequence shown here is derived from an EMBL/GenBank/DDBJ whole genome shotgun (WGS) entry which is preliminary data.</text>
</comment>
<name>A0A7M3DQK0_RHILE</name>
<dbReference type="PROSITE" id="PS51257">
    <property type="entry name" value="PROKAR_LIPOPROTEIN"/>
    <property type="match status" value="1"/>
</dbReference>
<reference evidence="2 3" key="1">
    <citation type="submission" date="2019-02" db="EMBL/GenBank/DDBJ databases">
        <title>The genomic architecture of introgression among sibling species of bacteria.</title>
        <authorList>
            <person name="Cavassim M.I.A."/>
            <person name="Moeskjaer S."/>
            <person name="Moslemi C."/>
            <person name="Fields B."/>
            <person name="Bachmann A."/>
            <person name="Vilhjalmsson B."/>
            <person name="Schierup M.H."/>
            <person name="Young J.P.W."/>
            <person name="Andersen S.U."/>
        </authorList>
    </citation>
    <scope>NUCLEOTIDE SEQUENCE [LARGE SCALE GENOMIC DNA]</scope>
    <source>
        <strain evidence="2 3">SM135B</strain>
    </source>
</reference>
<evidence type="ECO:0000256" key="1">
    <source>
        <dbReference type="SAM" id="SignalP"/>
    </source>
</evidence>
<gene>
    <name evidence="2" type="ORF">ELH90_04050</name>
</gene>
<proteinExistence type="predicted"/>
<feature type="signal peptide" evidence="1">
    <location>
        <begin position="1"/>
        <end position="20"/>
    </location>
</feature>
<feature type="chain" id="PRO_5029712286" evidence="1">
    <location>
        <begin position="21"/>
        <end position="160"/>
    </location>
</feature>
<evidence type="ECO:0000313" key="2">
    <source>
        <dbReference type="EMBL" id="TAY50937.1"/>
    </source>
</evidence>
<dbReference type="RefSeq" id="WP_130715825.1">
    <property type="nucleotide sequence ID" value="NZ_SIOP01000001.1"/>
</dbReference>
<dbReference type="EMBL" id="SIOP01000001">
    <property type="protein sequence ID" value="TAY50937.1"/>
    <property type="molecule type" value="Genomic_DNA"/>
</dbReference>
<accession>A0A7M3DQK0</accession>
<dbReference type="Proteomes" id="UP000292974">
    <property type="component" value="Unassembled WGS sequence"/>
</dbReference>
<keyword evidence="1" id="KW-0732">Signal</keyword>
<organism evidence="2 3">
    <name type="scientific">Rhizobium leguminosarum</name>
    <dbReference type="NCBI Taxonomy" id="384"/>
    <lineage>
        <taxon>Bacteria</taxon>
        <taxon>Pseudomonadati</taxon>
        <taxon>Pseudomonadota</taxon>
        <taxon>Alphaproteobacteria</taxon>
        <taxon>Hyphomicrobiales</taxon>
        <taxon>Rhizobiaceae</taxon>
        <taxon>Rhizobium/Agrobacterium group</taxon>
        <taxon>Rhizobium</taxon>
    </lineage>
</organism>
<protein>
    <submittedName>
        <fullName evidence="2">Uncharacterized protein</fullName>
    </submittedName>
</protein>
<dbReference type="AlphaFoldDB" id="A0A7M3DQK0"/>